<evidence type="ECO:0000313" key="8">
    <source>
        <dbReference type="Proteomes" id="UP000184420"/>
    </source>
</evidence>
<evidence type="ECO:0000256" key="5">
    <source>
        <dbReference type="SAM" id="Phobius"/>
    </source>
</evidence>
<gene>
    <name evidence="7" type="ORF">SAMN05444266_101112</name>
</gene>
<feature type="transmembrane region" description="Helical" evidence="5">
    <location>
        <begin position="54"/>
        <end position="76"/>
    </location>
</feature>
<evidence type="ECO:0000313" key="7">
    <source>
        <dbReference type="EMBL" id="SHK77914.1"/>
    </source>
</evidence>
<evidence type="ECO:0000256" key="2">
    <source>
        <dbReference type="ARBA" id="ARBA00022692"/>
    </source>
</evidence>
<protein>
    <submittedName>
        <fullName evidence="7">Sterol desaturase/sphingolipid hydroxylase, fatty acid hydroxylase superfamily</fullName>
    </submittedName>
</protein>
<feature type="transmembrane region" description="Helical" evidence="5">
    <location>
        <begin position="171"/>
        <end position="191"/>
    </location>
</feature>
<comment type="subcellular location">
    <subcellularLocation>
        <location evidence="1">Membrane</location>
    </subcellularLocation>
</comment>
<reference evidence="7 8" key="1">
    <citation type="submission" date="2016-11" db="EMBL/GenBank/DDBJ databases">
        <authorList>
            <person name="Jaros S."/>
            <person name="Januszkiewicz K."/>
            <person name="Wedrychowicz H."/>
        </authorList>
    </citation>
    <scope>NUCLEOTIDE SEQUENCE [LARGE SCALE GENOMIC DNA]</scope>
    <source>
        <strain evidence="7 8">DSM 27406</strain>
    </source>
</reference>
<evidence type="ECO:0000259" key="6">
    <source>
        <dbReference type="Pfam" id="PF04116"/>
    </source>
</evidence>
<feature type="transmembrane region" description="Helical" evidence="5">
    <location>
        <begin position="16"/>
        <end position="34"/>
    </location>
</feature>
<dbReference type="RefSeq" id="WP_073077001.1">
    <property type="nucleotide sequence ID" value="NZ_FRBL01000001.1"/>
</dbReference>
<dbReference type="GO" id="GO:0008610">
    <property type="term" value="P:lipid biosynthetic process"/>
    <property type="evidence" value="ECO:0007669"/>
    <property type="project" value="InterPro"/>
</dbReference>
<dbReference type="InterPro" id="IPR006694">
    <property type="entry name" value="Fatty_acid_hydroxylase"/>
</dbReference>
<keyword evidence="8" id="KW-1185">Reference proteome</keyword>
<dbReference type="Proteomes" id="UP000184420">
    <property type="component" value="Unassembled WGS sequence"/>
</dbReference>
<dbReference type="GO" id="GO:0016020">
    <property type="term" value="C:membrane"/>
    <property type="evidence" value="ECO:0007669"/>
    <property type="project" value="UniProtKB-SubCell"/>
</dbReference>
<dbReference type="Pfam" id="PF04116">
    <property type="entry name" value="FA_hydroxylase"/>
    <property type="match status" value="1"/>
</dbReference>
<dbReference type="GO" id="GO:0016491">
    <property type="term" value="F:oxidoreductase activity"/>
    <property type="evidence" value="ECO:0007669"/>
    <property type="project" value="InterPro"/>
</dbReference>
<keyword evidence="3 5" id="KW-1133">Transmembrane helix</keyword>
<dbReference type="PANTHER" id="PTHR11863">
    <property type="entry name" value="STEROL DESATURASE"/>
    <property type="match status" value="1"/>
</dbReference>
<feature type="domain" description="Fatty acid hydroxylase" evidence="6">
    <location>
        <begin position="104"/>
        <end position="237"/>
    </location>
</feature>
<feature type="transmembrane region" description="Helical" evidence="5">
    <location>
        <begin position="96"/>
        <end position="115"/>
    </location>
</feature>
<keyword evidence="4 5" id="KW-0472">Membrane</keyword>
<feature type="transmembrane region" description="Helical" evidence="5">
    <location>
        <begin position="142"/>
        <end position="165"/>
    </location>
</feature>
<dbReference type="STRING" id="1419482.SAMN05444266_101112"/>
<proteinExistence type="predicted"/>
<dbReference type="AlphaFoldDB" id="A0A1M6V980"/>
<dbReference type="InterPro" id="IPR050307">
    <property type="entry name" value="Sterol_Desaturase_Related"/>
</dbReference>
<organism evidence="7 8">
    <name type="scientific">Chitinophaga jiangningensis</name>
    <dbReference type="NCBI Taxonomy" id="1419482"/>
    <lineage>
        <taxon>Bacteria</taxon>
        <taxon>Pseudomonadati</taxon>
        <taxon>Bacteroidota</taxon>
        <taxon>Chitinophagia</taxon>
        <taxon>Chitinophagales</taxon>
        <taxon>Chitinophagaceae</taxon>
        <taxon>Chitinophaga</taxon>
    </lineage>
</organism>
<dbReference type="EMBL" id="FRBL01000001">
    <property type="protein sequence ID" value="SHK77914.1"/>
    <property type="molecule type" value="Genomic_DNA"/>
</dbReference>
<evidence type="ECO:0000256" key="4">
    <source>
        <dbReference type="ARBA" id="ARBA00023136"/>
    </source>
</evidence>
<evidence type="ECO:0000256" key="1">
    <source>
        <dbReference type="ARBA" id="ARBA00004370"/>
    </source>
</evidence>
<evidence type="ECO:0000256" key="3">
    <source>
        <dbReference type="ARBA" id="ARBA00022989"/>
    </source>
</evidence>
<sequence>MNDFFKHVFTETAFNLLRYFVIAGIMFYLFYKLLTHKVTKNKIQPTKFAQKKDFFREILHSSMSTFILAGMAILAFTPWVKPHTFIYTNLNDYPIWWIPVSVGLALVIHDTYFYWMHRTLHHPKLFNLTHLLHHKSTNPSPWTAYSFHALEAVAEGGVVLVLVFVMPMHPLSLALFNIAALIINVYGHLGYEIMPKGFRKSFLFEILNSSTYHNLHHAKFKGNYSLYFRIWDRVMGTEHPDYVKIYDAIQERRFGKTS</sequence>
<name>A0A1M6V980_9BACT</name>
<keyword evidence="2 5" id="KW-0812">Transmembrane</keyword>
<dbReference type="GO" id="GO:0005506">
    <property type="term" value="F:iron ion binding"/>
    <property type="evidence" value="ECO:0007669"/>
    <property type="project" value="InterPro"/>
</dbReference>
<accession>A0A1M6V980</accession>